<sequence length="64" mass="6570">MADFLVGVSDGYHSIAFADGLEPAGRRPFSITGPSALAQAEKDVPSGEPALAEIRAGTLADRKA</sequence>
<proteinExistence type="predicted"/>
<organism evidence="1">
    <name type="scientific">Desulfovibrio sp. U5L</name>
    <dbReference type="NCBI Taxonomy" id="596152"/>
    <lineage>
        <taxon>Bacteria</taxon>
        <taxon>Pseudomonadati</taxon>
        <taxon>Thermodesulfobacteriota</taxon>
        <taxon>Desulfovibrionia</taxon>
        <taxon>Desulfovibrionales</taxon>
        <taxon>Desulfovibrionaceae</taxon>
        <taxon>Desulfovibrio</taxon>
    </lineage>
</organism>
<dbReference type="eggNOG" id="ENOG50305UP">
    <property type="taxonomic scope" value="Bacteria"/>
</dbReference>
<dbReference type="EMBL" id="JH600068">
    <property type="protein sequence ID" value="EIG52630.1"/>
    <property type="molecule type" value="Genomic_DNA"/>
</dbReference>
<dbReference type="AlphaFoldDB" id="I2PYM4"/>
<name>I2PYM4_9BACT</name>
<dbReference type="HOGENOM" id="CLU_2860479_0_0_7"/>
<reference evidence="1" key="1">
    <citation type="submission" date="2011-11" db="EMBL/GenBank/DDBJ databases">
        <title>Improved High-Quality Draft sequence of Desulfovibrio sp. U5L.</title>
        <authorList>
            <consortium name="US DOE Joint Genome Institute"/>
            <person name="Lucas S."/>
            <person name="Han J."/>
            <person name="Lapidus A."/>
            <person name="Cheng J.-F."/>
            <person name="Goodwin L."/>
            <person name="Pitluck S."/>
            <person name="Peters L."/>
            <person name="Ovchinnikova G."/>
            <person name="Held B."/>
            <person name="Detter J.C."/>
            <person name="Han C."/>
            <person name="Tapia R."/>
            <person name="Land M."/>
            <person name="Hauser L."/>
            <person name="Kyrpides N."/>
            <person name="Ivanova N."/>
            <person name="Pagani I."/>
            <person name="Gabster J."/>
            <person name="Walker C."/>
            <person name="Stolyar S."/>
            <person name="Stahl D."/>
            <person name="Arkin A."/>
            <person name="Dehal P."/>
            <person name="Hazen T."/>
            <person name="Woyke T."/>
        </authorList>
    </citation>
    <scope>NUCLEOTIDE SEQUENCE [LARGE SCALE GENOMIC DNA]</scope>
    <source>
        <strain evidence="1">U5L</strain>
    </source>
</reference>
<gene>
    <name evidence="1" type="ORF">DesU5LDRAFT_0929</name>
</gene>
<accession>I2PYM4</accession>
<evidence type="ECO:0000313" key="1">
    <source>
        <dbReference type="EMBL" id="EIG52630.1"/>
    </source>
</evidence>
<protein>
    <submittedName>
        <fullName evidence="1">Uncharacterized protein</fullName>
    </submittedName>
</protein>
<dbReference type="OrthoDB" id="5459874at2"/>